<dbReference type="AlphaFoldDB" id="A0A0D2LRN8"/>
<proteinExistence type="predicted"/>
<accession>A0A0D2LRN8</accession>
<sequence>MLPTPGSKWGRCQLDFYNIRLEEQTLQTFYGIPSLPYDVPQLGYKTTSAIAPTYAGNEGTVNMLGIRLLDTAMLTVAPSYAGLHPDLYFHMGPEPQTAAKPDLVVYASSQKIMVVVESKRPPLQHTLLGDVMAQLVAEAIAAFTLAQTTVTYCIPTIPGHTRQYFLLRGIRLGQEARDLVLKHYVAFRGLARGIYEL</sequence>
<name>A0A0D2LRN8_HYPSF</name>
<evidence type="ECO:0000313" key="2">
    <source>
        <dbReference type="Proteomes" id="UP000054270"/>
    </source>
</evidence>
<reference evidence="2" key="1">
    <citation type="submission" date="2014-04" db="EMBL/GenBank/DDBJ databases">
        <title>Evolutionary Origins and Diversification of the Mycorrhizal Mutualists.</title>
        <authorList>
            <consortium name="DOE Joint Genome Institute"/>
            <consortium name="Mycorrhizal Genomics Consortium"/>
            <person name="Kohler A."/>
            <person name="Kuo A."/>
            <person name="Nagy L.G."/>
            <person name="Floudas D."/>
            <person name="Copeland A."/>
            <person name="Barry K.W."/>
            <person name="Cichocki N."/>
            <person name="Veneault-Fourrey C."/>
            <person name="LaButti K."/>
            <person name="Lindquist E.A."/>
            <person name="Lipzen A."/>
            <person name="Lundell T."/>
            <person name="Morin E."/>
            <person name="Murat C."/>
            <person name="Riley R."/>
            <person name="Ohm R."/>
            <person name="Sun H."/>
            <person name="Tunlid A."/>
            <person name="Henrissat B."/>
            <person name="Grigoriev I.V."/>
            <person name="Hibbett D.S."/>
            <person name="Martin F."/>
        </authorList>
    </citation>
    <scope>NUCLEOTIDE SEQUENCE [LARGE SCALE GENOMIC DNA]</scope>
    <source>
        <strain evidence="2">FD-334 SS-4</strain>
    </source>
</reference>
<organism evidence="1 2">
    <name type="scientific">Hypholoma sublateritium (strain FD-334 SS-4)</name>
    <dbReference type="NCBI Taxonomy" id="945553"/>
    <lineage>
        <taxon>Eukaryota</taxon>
        <taxon>Fungi</taxon>
        <taxon>Dikarya</taxon>
        <taxon>Basidiomycota</taxon>
        <taxon>Agaricomycotina</taxon>
        <taxon>Agaricomycetes</taxon>
        <taxon>Agaricomycetidae</taxon>
        <taxon>Agaricales</taxon>
        <taxon>Agaricineae</taxon>
        <taxon>Strophariaceae</taxon>
        <taxon>Hypholoma</taxon>
    </lineage>
</organism>
<evidence type="ECO:0000313" key="1">
    <source>
        <dbReference type="EMBL" id="KJA13493.1"/>
    </source>
</evidence>
<dbReference type="Proteomes" id="UP000054270">
    <property type="component" value="Unassembled WGS sequence"/>
</dbReference>
<gene>
    <name evidence="1" type="ORF">HYPSUDRAFT_209488</name>
</gene>
<keyword evidence="2" id="KW-1185">Reference proteome</keyword>
<protein>
    <submittedName>
        <fullName evidence="1">Uncharacterized protein</fullName>
    </submittedName>
</protein>
<dbReference type="EMBL" id="KN817736">
    <property type="protein sequence ID" value="KJA13493.1"/>
    <property type="molecule type" value="Genomic_DNA"/>
</dbReference>